<evidence type="ECO:0000313" key="2">
    <source>
        <dbReference type="EMBL" id="KAJ3484991.1"/>
    </source>
</evidence>
<evidence type="ECO:0000256" key="1">
    <source>
        <dbReference type="SAM" id="MobiDB-lite"/>
    </source>
</evidence>
<evidence type="ECO:0000313" key="3">
    <source>
        <dbReference type="Proteomes" id="UP001212997"/>
    </source>
</evidence>
<feature type="compositionally biased region" description="Polar residues" evidence="1">
    <location>
        <begin position="34"/>
        <end position="62"/>
    </location>
</feature>
<sequence>MAEVVAHIESASVPASRRHSRQFSLSEVKRAITSIGSSRHSRTGSLTNPSTTAPNGNPPQSRSRGHTISSITVPTPSSSVSQDFTPPLTPDSPHSPTTSNSNSLFSVSSPNPIASTLKRMKSVLGIQESITRSKQELEQIREGKKPQYHSVGHRVQFALHACSSCSQSPESCADDTLEIPSSASSSPTIVEEWLGLGYALEMSRVESQLPDIPPENIGEFSRSYQSWVTIHRGLFLPMFEEQEFRRWQRWHRALDRHAEKRRIERTIKFLEYSKEMSAIYLDERVLREWMLLYKEGYGNPLEVGRVKENLEVLAMYRPDPYVPAAKHDLPWLLKRSRSLSCLRDLGPLPDLDC</sequence>
<gene>
    <name evidence="2" type="ORF">NLI96_g5270</name>
</gene>
<dbReference type="EMBL" id="JANAWD010000168">
    <property type="protein sequence ID" value="KAJ3484991.1"/>
    <property type="molecule type" value="Genomic_DNA"/>
</dbReference>
<protein>
    <submittedName>
        <fullName evidence="2">Uncharacterized protein</fullName>
    </submittedName>
</protein>
<organism evidence="2 3">
    <name type="scientific">Meripilus lineatus</name>
    <dbReference type="NCBI Taxonomy" id="2056292"/>
    <lineage>
        <taxon>Eukaryota</taxon>
        <taxon>Fungi</taxon>
        <taxon>Dikarya</taxon>
        <taxon>Basidiomycota</taxon>
        <taxon>Agaricomycotina</taxon>
        <taxon>Agaricomycetes</taxon>
        <taxon>Polyporales</taxon>
        <taxon>Meripilaceae</taxon>
        <taxon>Meripilus</taxon>
    </lineage>
</organism>
<dbReference type="Proteomes" id="UP001212997">
    <property type="component" value="Unassembled WGS sequence"/>
</dbReference>
<keyword evidence="3" id="KW-1185">Reference proteome</keyword>
<name>A0AAD5V5E3_9APHY</name>
<dbReference type="AlphaFoldDB" id="A0AAD5V5E3"/>
<comment type="caution">
    <text evidence="2">The sequence shown here is derived from an EMBL/GenBank/DDBJ whole genome shotgun (WGS) entry which is preliminary data.</text>
</comment>
<accession>A0AAD5V5E3</accession>
<reference evidence="2" key="1">
    <citation type="submission" date="2022-07" db="EMBL/GenBank/DDBJ databases">
        <title>Genome Sequence of Physisporinus lineatus.</title>
        <authorList>
            <person name="Buettner E."/>
        </authorList>
    </citation>
    <scope>NUCLEOTIDE SEQUENCE</scope>
    <source>
        <strain evidence="2">VT162</strain>
    </source>
</reference>
<proteinExistence type="predicted"/>
<feature type="compositionally biased region" description="Low complexity" evidence="1">
    <location>
        <begin position="91"/>
        <end position="107"/>
    </location>
</feature>
<feature type="compositionally biased region" description="Low complexity" evidence="1">
    <location>
        <begin position="68"/>
        <end position="81"/>
    </location>
</feature>
<feature type="region of interest" description="Disordered" evidence="1">
    <location>
        <begin position="1"/>
        <end position="107"/>
    </location>
</feature>